<evidence type="ECO:0000313" key="1">
    <source>
        <dbReference type="EMBL" id="KAG8567441.1"/>
    </source>
</evidence>
<comment type="caution">
    <text evidence="1">The sequence shown here is derived from an EMBL/GenBank/DDBJ whole genome shotgun (WGS) entry which is preliminary data.</text>
</comment>
<gene>
    <name evidence="1" type="ORF">GDO81_013625</name>
</gene>
<keyword evidence="2" id="KW-1185">Reference proteome</keyword>
<evidence type="ECO:0000313" key="2">
    <source>
        <dbReference type="Proteomes" id="UP000824782"/>
    </source>
</evidence>
<reference evidence="1" key="1">
    <citation type="thesis" date="2020" institute="ProQuest LLC" country="789 East Eisenhower Parkway, Ann Arbor, MI, USA">
        <title>Comparative Genomics and Chromosome Evolution.</title>
        <authorList>
            <person name="Mudd A.B."/>
        </authorList>
    </citation>
    <scope>NUCLEOTIDE SEQUENCE</scope>
    <source>
        <strain evidence="1">237g6f4</strain>
        <tissue evidence="1">Blood</tissue>
    </source>
</reference>
<sequence>MWIYGSRVSSHVMEVSYLVCWEKAFHEINSRTRMELSFMMENAILGGNMGISGFRFQMDIIKKGLIFG</sequence>
<dbReference type="AlphaFoldDB" id="A0AAV7B4I0"/>
<dbReference type="EMBL" id="WNYA01000006">
    <property type="protein sequence ID" value="KAG8567441.1"/>
    <property type="molecule type" value="Genomic_DNA"/>
</dbReference>
<accession>A0AAV7B4I0</accession>
<organism evidence="1 2">
    <name type="scientific">Engystomops pustulosus</name>
    <name type="common">Tungara frog</name>
    <name type="synonym">Physalaemus pustulosus</name>
    <dbReference type="NCBI Taxonomy" id="76066"/>
    <lineage>
        <taxon>Eukaryota</taxon>
        <taxon>Metazoa</taxon>
        <taxon>Chordata</taxon>
        <taxon>Craniata</taxon>
        <taxon>Vertebrata</taxon>
        <taxon>Euteleostomi</taxon>
        <taxon>Amphibia</taxon>
        <taxon>Batrachia</taxon>
        <taxon>Anura</taxon>
        <taxon>Neobatrachia</taxon>
        <taxon>Hyloidea</taxon>
        <taxon>Leptodactylidae</taxon>
        <taxon>Leiuperinae</taxon>
        <taxon>Engystomops</taxon>
    </lineage>
</organism>
<protein>
    <submittedName>
        <fullName evidence="1">Uncharacterized protein</fullName>
    </submittedName>
</protein>
<proteinExistence type="predicted"/>
<name>A0AAV7B4I0_ENGPU</name>
<dbReference type="Proteomes" id="UP000824782">
    <property type="component" value="Unassembled WGS sequence"/>
</dbReference>